<evidence type="ECO:0000313" key="1">
    <source>
        <dbReference type="EMBL" id="ASA57880.1"/>
    </source>
</evidence>
<dbReference type="OrthoDB" id="7094493at2"/>
<name>A0A1Z2SL38_VIBGA</name>
<evidence type="ECO:0000313" key="2">
    <source>
        <dbReference type="Proteomes" id="UP000196708"/>
    </source>
</evidence>
<reference evidence="1 2" key="1">
    <citation type="submission" date="2016-12" db="EMBL/GenBank/DDBJ databases">
        <authorList>
            <person name="Song W.-J."/>
            <person name="Kurnit D.M."/>
        </authorList>
    </citation>
    <scope>NUCLEOTIDE SEQUENCE [LARGE SCALE GENOMIC DNA]</scope>
    <source>
        <strain evidence="1 2">ATCC 43942</strain>
    </source>
</reference>
<dbReference type="EMBL" id="CP018836">
    <property type="protein sequence ID" value="ASA57880.1"/>
    <property type="molecule type" value="Genomic_DNA"/>
</dbReference>
<dbReference type="KEGG" id="vga:BSQ33_19365"/>
<protein>
    <submittedName>
        <fullName evidence="1">Uncharacterized protein</fullName>
    </submittedName>
</protein>
<organism evidence="1 2">
    <name type="scientific">Vibrio gazogenes</name>
    <dbReference type="NCBI Taxonomy" id="687"/>
    <lineage>
        <taxon>Bacteria</taxon>
        <taxon>Pseudomonadati</taxon>
        <taxon>Pseudomonadota</taxon>
        <taxon>Gammaproteobacteria</taxon>
        <taxon>Vibrionales</taxon>
        <taxon>Vibrionaceae</taxon>
        <taxon>Vibrio</taxon>
    </lineage>
</organism>
<accession>A0A1Z2SL38</accession>
<dbReference type="Proteomes" id="UP000196708">
    <property type="component" value="Chromosome 2"/>
</dbReference>
<dbReference type="AlphaFoldDB" id="A0A1Z2SL38"/>
<sequence length="84" mass="9930">MKNSRYIEVGKTFDPKEHKRSVSVSDDEVIGNYWRVWNDGGKYFYEYDTGHFATKFDVVQISEDDFLLIKSGKLDVESLHRKYT</sequence>
<gene>
    <name evidence="1" type="ORF">BSQ33_19365</name>
</gene>
<dbReference type="RefSeq" id="WP_088134977.1">
    <property type="nucleotide sequence ID" value="NZ_CP018836.1"/>
</dbReference>
<proteinExistence type="predicted"/>